<accession>A0AAF0ZNR3</accession>
<feature type="non-terminal residue" evidence="1">
    <location>
        <position position="1"/>
    </location>
</feature>
<name>A0AAF0ZNR3_SOLVR</name>
<organism evidence="1 2">
    <name type="scientific">Solanum verrucosum</name>
    <dbReference type="NCBI Taxonomy" id="315347"/>
    <lineage>
        <taxon>Eukaryota</taxon>
        <taxon>Viridiplantae</taxon>
        <taxon>Streptophyta</taxon>
        <taxon>Embryophyta</taxon>
        <taxon>Tracheophyta</taxon>
        <taxon>Spermatophyta</taxon>
        <taxon>Magnoliopsida</taxon>
        <taxon>eudicotyledons</taxon>
        <taxon>Gunneridae</taxon>
        <taxon>Pentapetalae</taxon>
        <taxon>asterids</taxon>
        <taxon>lamiids</taxon>
        <taxon>Solanales</taxon>
        <taxon>Solanaceae</taxon>
        <taxon>Solanoideae</taxon>
        <taxon>Solaneae</taxon>
        <taxon>Solanum</taxon>
    </lineage>
</organism>
<reference evidence="1" key="1">
    <citation type="submission" date="2023-08" db="EMBL/GenBank/DDBJ databases">
        <title>A de novo genome assembly of Solanum verrucosum Schlechtendal, a Mexican diploid species geographically isolated from the other diploid A-genome species in potato relatives.</title>
        <authorList>
            <person name="Hosaka K."/>
        </authorList>
    </citation>
    <scope>NUCLEOTIDE SEQUENCE</scope>
    <source>
        <tissue evidence="1">Young leaves</tissue>
    </source>
</reference>
<dbReference type="EMBL" id="CP133620">
    <property type="protein sequence ID" value="WMV45931.1"/>
    <property type="molecule type" value="Genomic_DNA"/>
</dbReference>
<proteinExistence type="predicted"/>
<evidence type="ECO:0000313" key="2">
    <source>
        <dbReference type="Proteomes" id="UP001234989"/>
    </source>
</evidence>
<evidence type="ECO:0000313" key="1">
    <source>
        <dbReference type="EMBL" id="WMV45931.1"/>
    </source>
</evidence>
<dbReference type="AlphaFoldDB" id="A0AAF0ZNR3"/>
<sequence>ERKEKKEEESPRSSKFNLWNSSGVIPTRYVGDLIHVSELFFELDWLYIEGTTDPRCLGKELWKLGRFREEERKRKGS</sequence>
<protein>
    <submittedName>
        <fullName evidence="1">Uncharacterized protein</fullName>
    </submittedName>
</protein>
<gene>
    <name evidence="1" type="ORF">MTR67_039316</name>
</gene>
<dbReference type="Proteomes" id="UP001234989">
    <property type="component" value="Chromosome 9"/>
</dbReference>
<keyword evidence="2" id="KW-1185">Reference proteome</keyword>